<dbReference type="Proteomes" id="UP000192936">
    <property type="component" value="Unassembled WGS sequence"/>
</dbReference>
<organism evidence="1 2">
    <name type="scientific">Azospirillum oryzae</name>
    <dbReference type="NCBI Taxonomy" id="286727"/>
    <lineage>
        <taxon>Bacteria</taxon>
        <taxon>Pseudomonadati</taxon>
        <taxon>Pseudomonadota</taxon>
        <taxon>Alphaproteobacteria</taxon>
        <taxon>Rhodospirillales</taxon>
        <taxon>Azospirillaceae</taxon>
        <taxon>Azospirillum</taxon>
    </lineage>
</organism>
<gene>
    <name evidence="1" type="ORF">SAMN02982917_0205</name>
</gene>
<sequence length="548" mass="62071">MDTEYELELRRRLEILKTQMADGRVKFLPHVFESIKDSMLAVRYGLDGQIDLSTVDASVRALAMTVTVMKDREDAKKAVSLHDLQRGYFETIEVNFGRYHRIMVNKKLTPHDVARSISNNQDLVEEISSSFPDFLNWVEKLWESASDIASIHIEDTRALKAVFGGDLFPSNQRNIASSCGVYVDTIVLPDPFIRTKMFLTSDNKSKAVYYLIKHALNLLNYKELALADVNPPMVVVVPDRSLIEQSEDKLLADVSEQDTITHVNRLFRQTFSTIDDAMDFVKPLLKAEQAIRAVKDRSRVLFDTELREPLEQQLQEYLDEYLSPLGYKHAGQALVLHAAGRMRQANDVLLRSRYLGGVPLIDAPTSWKYFQWKLEYDAGKIDHDNMVNLHLSKALQTAADGEMTWLGNVPPVALVEMRKVGAISELRQMLSAGVAEMVETNPSNFHRTSDQVIHNLQSAFDAHRKELAALKGKKWRFAGIDLGTCVVRGAVEIASACGVPVVSLIKTALEEVVDAPKIKEIPERYRQLKEEDKRLKRSPVGILFRHQK</sequence>
<dbReference type="AlphaFoldDB" id="A0A1X7HQX5"/>
<dbReference type="RefSeq" id="WP_143266970.1">
    <property type="nucleotide sequence ID" value="NZ_FXAK01000010.1"/>
</dbReference>
<dbReference type="STRING" id="286727.SAMN02982917_0205"/>
<protein>
    <submittedName>
        <fullName evidence="1">Uncharacterized protein</fullName>
    </submittedName>
</protein>
<proteinExistence type="predicted"/>
<reference evidence="1 2" key="1">
    <citation type="submission" date="2017-04" db="EMBL/GenBank/DDBJ databases">
        <authorList>
            <person name="Afonso C.L."/>
            <person name="Miller P.J."/>
            <person name="Scott M.A."/>
            <person name="Spackman E."/>
            <person name="Goraichik I."/>
            <person name="Dimitrov K.M."/>
            <person name="Suarez D.L."/>
            <person name="Swayne D.E."/>
        </authorList>
    </citation>
    <scope>NUCLEOTIDE SEQUENCE [LARGE SCALE GENOMIC DNA]</scope>
    <source>
        <strain evidence="1 2">A2P</strain>
    </source>
</reference>
<name>A0A1X7HQX5_9PROT</name>
<accession>A0A1X7HQX5</accession>
<dbReference type="EMBL" id="FXAK01000010">
    <property type="protein sequence ID" value="SMF91354.1"/>
    <property type="molecule type" value="Genomic_DNA"/>
</dbReference>
<evidence type="ECO:0000313" key="1">
    <source>
        <dbReference type="EMBL" id="SMF91354.1"/>
    </source>
</evidence>
<evidence type="ECO:0000313" key="2">
    <source>
        <dbReference type="Proteomes" id="UP000192936"/>
    </source>
</evidence>
<dbReference type="OrthoDB" id="2504727at2"/>